<feature type="domain" description="Thioesterase" evidence="1">
    <location>
        <begin position="99"/>
        <end position="158"/>
    </location>
</feature>
<keyword evidence="3" id="KW-1185">Reference proteome</keyword>
<dbReference type="GeneID" id="89924259"/>
<name>A0AAV9PJF4_9PEZI</name>
<dbReference type="Gene3D" id="3.10.129.10">
    <property type="entry name" value="Hotdog Thioesterase"/>
    <property type="match status" value="1"/>
</dbReference>
<sequence length="193" mass="21120">MKPVPQATIDHFSAIPYAQATLNDPRFQIVSQSRTVTDDGIGHTLMGKTWNTDDTIKQLIVFSRPSHSNAPLVFPQSESERPEARRFYTFGGDLNAHPGLLHGGVISCILDSSMGGVIGMALAEQNLPPQFTVQLNVTYKNPIRTPGTVMVRSWITKIEEGGRKAWAKGVIESEGGVVHALAEGMWLRARAKI</sequence>
<gene>
    <name evidence="2" type="ORF">LTR77_002912</name>
</gene>
<dbReference type="InterPro" id="IPR006683">
    <property type="entry name" value="Thioestr_dom"/>
</dbReference>
<dbReference type="Pfam" id="PF03061">
    <property type="entry name" value="4HBT"/>
    <property type="match status" value="1"/>
</dbReference>
<evidence type="ECO:0000313" key="2">
    <source>
        <dbReference type="EMBL" id="KAK5172792.1"/>
    </source>
</evidence>
<organism evidence="2 3">
    <name type="scientific">Saxophila tyrrhenica</name>
    <dbReference type="NCBI Taxonomy" id="1690608"/>
    <lineage>
        <taxon>Eukaryota</taxon>
        <taxon>Fungi</taxon>
        <taxon>Dikarya</taxon>
        <taxon>Ascomycota</taxon>
        <taxon>Pezizomycotina</taxon>
        <taxon>Dothideomycetes</taxon>
        <taxon>Dothideomycetidae</taxon>
        <taxon>Mycosphaerellales</taxon>
        <taxon>Extremaceae</taxon>
        <taxon>Saxophila</taxon>
    </lineage>
</organism>
<dbReference type="InterPro" id="IPR052061">
    <property type="entry name" value="PTE-AB_protein"/>
</dbReference>
<comment type="caution">
    <text evidence="2">The sequence shown here is derived from an EMBL/GenBank/DDBJ whole genome shotgun (WGS) entry which is preliminary data.</text>
</comment>
<evidence type="ECO:0000313" key="3">
    <source>
        <dbReference type="Proteomes" id="UP001337655"/>
    </source>
</evidence>
<proteinExistence type="predicted"/>
<dbReference type="PANTHER" id="PTHR47260:SF3">
    <property type="entry name" value="THIOESTERASE FAMILY PROTEIN (AFU_ORTHOLOGUE AFUA_7G03960)"/>
    <property type="match status" value="1"/>
</dbReference>
<dbReference type="RefSeq" id="XP_064661510.1">
    <property type="nucleotide sequence ID" value="XM_064800171.1"/>
</dbReference>
<protein>
    <recommendedName>
        <fullName evidence="1">Thioesterase domain-containing protein</fullName>
    </recommendedName>
</protein>
<dbReference type="SUPFAM" id="SSF54637">
    <property type="entry name" value="Thioesterase/thiol ester dehydrase-isomerase"/>
    <property type="match status" value="1"/>
</dbReference>
<dbReference type="CDD" id="cd03443">
    <property type="entry name" value="PaaI_thioesterase"/>
    <property type="match status" value="1"/>
</dbReference>
<accession>A0AAV9PJF4</accession>
<reference evidence="2 3" key="1">
    <citation type="submission" date="2023-08" db="EMBL/GenBank/DDBJ databases">
        <title>Black Yeasts Isolated from many extreme environments.</title>
        <authorList>
            <person name="Coleine C."/>
            <person name="Stajich J.E."/>
            <person name="Selbmann L."/>
        </authorList>
    </citation>
    <scope>NUCLEOTIDE SEQUENCE [LARGE SCALE GENOMIC DNA]</scope>
    <source>
        <strain evidence="2 3">CCFEE 5935</strain>
    </source>
</reference>
<dbReference type="EMBL" id="JAVRRT010000004">
    <property type="protein sequence ID" value="KAK5172792.1"/>
    <property type="molecule type" value="Genomic_DNA"/>
</dbReference>
<dbReference type="Proteomes" id="UP001337655">
    <property type="component" value="Unassembled WGS sequence"/>
</dbReference>
<evidence type="ECO:0000259" key="1">
    <source>
        <dbReference type="Pfam" id="PF03061"/>
    </source>
</evidence>
<dbReference type="PANTHER" id="PTHR47260">
    <property type="entry name" value="UPF0644 PROTEIN PB2B4.06"/>
    <property type="match status" value="1"/>
</dbReference>
<dbReference type="InterPro" id="IPR029069">
    <property type="entry name" value="HotDog_dom_sf"/>
</dbReference>
<dbReference type="AlphaFoldDB" id="A0AAV9PJF4"/>